<accession>A0A1I7UYQ0</accession>
<reference evidence="3" key="1">
    <citation type="submission" date="2016-11" db="UniProtKB">
        <authorList>
            <consortium name="WormBaseParasite"/>
        </authorList>
    </citation>
    <scope>IDENTIFICATION</scope>
</reference>
<feature type="transmembrane region" description="Helical" evidence="1">
    <location>
        <begin position="226"/>
        <end position="245"/>
    </location>
</feature>
<proteinExistence type="predicted"/>
<keyword evidence="1" id="KW-0472">Membrane</keyword>
<dbReference type="Proteomes" id="UP000095282">
    <property type="component" value="Unplaced"/>
</dbReference>
<name>A0A1I7UYQ0_9PELO</name>
<keyword evidence="1" id="KW-0812">Transmembrane</keyword>
<evidence type="ECO:0000313" key="3">
    <source>
        <dbReference type="WBParaSite" id="Csp11.Scaffold630.g20672.t1"/>
    </source>
</evidence>
<feature type="transmembrane region" description="Helical" evidence="1">
    <location>
        <begin position="85"/>
        <end position="107"/>
    </location>
</feature>
<feature type="transmembrane region" description="Helical" evidence="1">
    <location>
        <begin position="119"/>
        <end position="148"/>
    </location>
</feature>
<feature type="transmembrane region" description="Helical" evidence="1">
    <location>
        <begin position="345"/>
        <end position="364"/>
    </location>
</feature>
<protein>
    <submittedName>
        <fullName evidence="3">Transmembrane epididymal protein 1-like</fullName>
    </submittedName>
</protein>
<evidence type="ECO:0000313" key="2">
    <source>
        <dbReference type="Proteomes" id="UP000095282"/>
    </source>
</evidence>
<feature type="transmembrane region" description="Helical" evidence="1">
    <location>
        <begin position="50"/>
        <end position="73"/>
    </location>
</feature>
<sequence length="455" mass="52398">MFYAFIIFSHIPIFCKTIELFAKCPSEFKALYGLQRLRLKNRTMYKMQGTLLRGTVLFFEILGILGTMLDYFFPNHSVPWPLTCHFFGSLIHLAVAEVLVSILSLQVKNPKLNLRIDAIFLIILTAVLYLGEFSFPCLFISSFIIIIFEAMHIRDVFYGKVVMWSEKRAQKLKQMHTQIQNIKRRTPPSVVVPFLHSSVHSTYYLLSIDKMSLDEPPFVDKAILKLFGFTLIALSYSLSTFYALLQFRKSELYENCFIRTILYTFVIFSLIPIGCKAIELFAKCPPELKSRHGFQRLRDKDSSIFKMYVIILRGSVVYIEIGGILGTTLDYFFPNLSKPCPLACGFFFSLLQPAVAEMMVSILSLQVKEFKPKPNLRIDFIFLIILTAVLYLGEFSFPCLIICFFIIIVFEAMHIRDVFNAKIIMWSKKKGQKNISVLPGIQRDVSNSKIYSIGM</sequence>
<dbReference type="WBParaSite" id="Csp11.Scaffold630.g20672.t1">
    <property type="protein sequence ID" value="Csp11.Scaffold630.g20672.t1"/>
    <property type="gene ID" value="Csp11.Scaffold630.g20672"/>
</dbReference>
<dbReference type="AlphaFoldDB" id="A0A1I7UYQ0"/>
<organism evidence="2 3">
    <name type="scientific">Caenorhabditis tropicalis</name>
    <dbReference type="NCBI Taxonomy" id="1561998"/>
    <lineage>
        <taxon>Eukaryota</taxon>
        <taxon>Metazoa</taxon>
        <taxon>Ecdysozoa</taxon>
        <taxon>Nematoda</taxon>
        <taxon>Chromadorea</taxon>
        <taxon>Rhabditida</taxon>
        <taxon>Rhabditina</taxon>
        <taxon>Rhabditomorpha</taxon>
        <taxon>Rhabditoidea</taxon>
        <taxon>Rhabditidae</taxon>
        <taxon>Peloderinae</taxon>
        <taxon>Caenorhabditis</taxon>
    </lineage>
</organism>
<evidence type="ECO:0000256" key="1">
    <source>
        <dbReference type="SAM" id="Phobius"/>
    </source>
</evidence>
<feature type="transmembrane region" description="Helical" evidence="1">
    <location>
        <begin position="376"/>
        <end position="393"/>
    </location>
</feature>
<keyword evidence="2" id="KW-1185">Reference proteome</keyword>
<feature type="transmembrane region" description="Helical" evidence="1">
    <location>
        <begin position="303"/>
        <end position="325"/>
    </location>
</feature>
<keyword evidence="1" id="KW-1133">Transmembrane helix</keyword>
<feature type="transmembrane region" description="Helical" evidence="1">
    <location>
        <begin position="257"/>
        <end position="282"/>
    </location>
</feature>